<evidence type="ECO:0000313" key="3">
    <source>
        <dbReference type="Proteomes" id="UP000806528"/>
    </source>
</evidence>
<dbReference type="EMBL" id="JADBGI010000004">
    <property type="protein sequence ID" value="MBE2998235.1"/>
    <property type="molecule type" value="Genomic_DNA"/>
</dbReference>
<dbReference type="RefSeq" id="WP_193120880.1">
    <property type="nucleotide sequence ID" value="NZ_JADBGI010000004.1"/>
</dbReference>
<feature type="compositionally biased region" description="Low complexity" evidence="1">
    <location>
        <begin position="76"/>
        <end position="91"/>
    </location>
</feature>
<feature type="compositionally biased region" description="Basic and acidic residues" evidence="1">
    <location>
        <begin position="183"/>
        <end position="197"/>
    </location>
</feature>
<dbReference type="Proteomes" id="UP000806528">
    <property type="component" value="Unassembled WGS sequence"/>
</dbReference>
<name>A0ABR9P3C0_9ACTN</name>
<feature type="compositionally biased region" description="Low complexity" evidence="1">
    <location>
        <begin position="243"/>
        <end position="266"/>
    </location>
</feature>
<evidence type="ECO:0000256" key="1">
    <source>
        <dbReference type="SAM" id="MobiDB-lite"/>
    </source>
</evidence>
<reference evidence="2 3" key="1">
    <citation type="submission" date="2020-09" db="EMBL/GenBank/DDBJ databases">
        <title>Diversity and distribution of actinomycetes associated with coral in the coast of Hainan.</title>
        <authorList>
            <person name="Li F."/>
        </authorList>
    </citation>
    <scope>NUCLEOTIDE SEQUENCE [LARGE SCALE GENOMIC DNA]</scope>
    <source>
        <strain evidence="2 3">HNM0947</strain>
    </source>
</reference>
<sequence>MFTACGHVSAPGARAAVLSDGVPDALRRTLVLLGLLAGALTTSWVLGTASAQAGELDLTGGVEEVQEQVDGAVEAEVPEPAEAPEGTGVPEIPETPEAPEVPDEPVDELGDTVTDTAHEATGTVDEVTGSLDETVPETPGVDVVGQVHETVDGVTDEVDQRVEDTVPATEPAPETGTGDTEPAPEREHTGAENRTADENTADTADRQAPSPAQTLTERDDRSYQATADDGTEQGQVSPDAGSHHPTATATGTASANGGAPAGAVAGFLPSTGAPVPAPGPEQAALDVLRAVPAADAGEPTVAPD</sequence>
<gene>
    <name evidence="2" type="ORF">IDM40_05885</name>
</gene>
<proteinExistence type="predicted"/>
<accession>A0ABR9P3C0</accession>
<evidence type="ECO:0000313" key="2">
    <source>
        <dbReference type="EMBL" id="MBE2998235.1"/>
    </source>
</evidence>
<protein>
    <submittedName>
        <fullName evidence="2">Uncharacterized protein</fullName>
    </submittedName>
</protein>
<organism evidence="2 3">
    <name type="scientific">Nocardiopsis coralli</name>
    <dbReference type="NCBI Taxonomy" id="2772213"/>
    <lineage>
        <taxon>Bacteria</taxon>
        <taxon>Bacillati</taxon>
        <taxon>Actinomycetota</taxon>
        <taxon>Actinomycetes</taxon>
        <taxon>Streptosporangiales</taxon>
        <taxon>Nocardiopsidaceae</taxon>
        <taxon>Nocardiopsis</taxon>
    </lineage>
</organism>
<feature type="compositionally biased region" description="Acidic residues" evidence="1">
    <location>
        <begin position="100"/>
        <end position="110"/>
    </location>
</feature>
<feature type="region of interest" description="Disordered" evidence="1">
    <location>
        <begin position="122"/>
        <end position="281"/>
    </location>
</feature>
<feature type="region of interest" description="Disordered" evidence="1">
    <location>
        <begin position="76"/>
        <end position="110"/>
    </location>
</feature>
<keyword evidence="3" id="KW-1185">Reference proteome</keyword>
<comment type="caution">
    <text evidence="2">The sequence shown here is derived from an EMBL/GenBank/DDBJ whole genome shotgun (WGS) entry which is preliminary data.</text>
</comment>